<protein>
    <submittedName>
        <fullName evidence="1">Uncharacterized protein</fullName>
    </submittedName>
</protein>
<sequence length="66" mass="7485">MIVCVRLLNLSFFHHDVCLSVNFSVLFTEDVDFSGIVLCCVLSLSDFDVSMDISFELLAFEQMCLL</sequence>
<accession>A0A0A8YKT0</accession>
<reference evidence="1" key="1">
    <citation type="submission" date="2014-09" db="EMBL/GenBank/DDBJ databases">
        <authorList>
            <person name="Magalhaes I.L.F."/>
            <person name="Oliveira U."/>
            <person name="Santos F.R."/>
            <person name="Vidigal T.H.D.A."/>
            <person name="Brescovit A.D."/>
            <person name="Santos A.J."/>
        </authorList>
    </citation>
    <scope>NUCLEOTIDE SEQUENCE</scope>
    <source>
        <tissue evidence="1">Shoot tissue taken approximately 20 cm above the soil surface</tissue>
    </source>
</reference>
<dbReference type="EMBL" id="GBRH01271830">
    <property type="protein sequence ID" value="JAD26065.1"/>
    <property type="molecule type" value="Transcribed_RNA"/>
</dbReference>
<organism evidence="1">
    <name type="scientific">Arundo donax</name>
    <name type="common">Giant reed</name>
    <name type="synonym">Donax arundinaceus</name>
    <dbReference type="NCBI Taxonomy" id="35708"/>
    <lineage>
        <taxon>Eukaryota</taxon>
        <taxon>Viridiplantae</taxon>
        <taxon>Streptophyta</taxon>
        <taxon>Embryophyta</taxon>
        <taxon>Tracheophyta</taxon>
        <taxon>Spermatophyta</taxon>
        <taxon>Magnoliopsida</taxon>
        <taxon>Liliopsida</taxon>
        <taxon>Poales</taxon>
        <taxon>Poaceae</taxon>
        <taxon>PACMAD clade</taxon>
        <taxon>Arundinoideae</taxon>
        <taxon>Arundineae</taxon>
        <taxon>Arundo</taxon>
    </lineage>
</organism>
<dbReference type="AlphaFoldDB" id="A0A0A8YKT0"/>
<proteinExistence type="predicted"/>
<name>A0A0A8YKT0_ARUDO</name>
<reference evidence="1" key="2">
    <citation type="journal article" date="2015" name="Data Brief">
        <title>Shoot transcriptome of the giant reed, Arundo donax.</title>
        <authorList>
            <person name="Barrero R.A."/>
            <person name="Guerrero F.D."/>
            <person name="Moolhuijzen P."/>
            <person name="Goolsby J.A."/>
            <person name="Tidwell J."/>
            <person name="Bellgard S.E."/>
            <person name="Bellgard M.I."/>
        </authorList>
    </citation>
    <scope>NUCLEOTIDE SEQUENCE</scope>
    <source>
        <tissue evidence="1">Shoot tissue taken approximately 20 cm above the soil surface</tissue>
    </source>
</reference>
<evidence type="ECO:0000313" key="1">
    <source>
        <dbReference type="EMBL" id="JAD26065.1"/>
    </source>
</evidence>